<sequence length="467" mass="51570">MSRESAIECRLSRAARLFGNNTALINVTDRLSFSDLDQMVSERARQLQQHGVSEQQWTALRVTTSQQGVIDWLAVLRAGGIALPVGQRTPEAGLQEMLSEHKIGLYIPEPGALPAQSSSIPTAGLASPSEREAALAEQLFFRANTPCAGILTSGSTGRPRVAVHSYANYVRSAQGSQQLIPLVAGDRYLLSLPLNHVGGLAIIMRCLESGATMVLGGRAEDAKFLERHSISHISMVATQLRRLLEQRDIDLPELRCILLGGGPVAETLLEQARQHQLPCYLSYGLTEMASQVLTHDPQGRAHILPYRELTLAADGEIMVRGETLFLGYLRNGEIRSATDHEGWFATRDLGRWLGAGLAIIGRKDNQFISGGENIQPESIELELRRHPAIREAVVVARPDDEYGHRPVAFVDSHNHIPPEEELKAWLRERLAAFLVPDEFLPIPPQEGMKVPRKQLECLAKQSRKRES</sequence>
<dbReference type="RefSeq" id="WP_096406976.1">
    <property type="nucleotide sequence ID" value="NZ_AP017372.2"/>
</dbReference>
<keyword evidence="1" id="KW-0474">Menaquinone biosynthesis</keyword>
<dbReference type="PANTHER" id="PTHR43767">
    <property type="entry name" value="LONG-CHAIN-FATTY-ACID--COA LIGASE"/>
    <property type="match status" value="1"/>
</dbReference>
<evidence type="ECO:0000256" key="4">
    <source>
        <dbReference type="ARBA" id="ARBA00022840"/>
    </source>
</evidence>
<dbReference type="InterPro" id="IPR042099">
    <property type="entry name" value="ANL_N_sf"/>
</dbReference>
<dbReference type="EMBL" id="AP017372">
    <property type="protein sequence ID" value="BAU56735.1"/>
    <property type="molecule type" value="Genomic_DNA"/>
</dbReference>
<feature type="domain" description="AMP-binding enzyme C-terminal" evidence="6">
    <location>
        <begin position="379"/>
        <end position="440"/>
    </location>
</feature>
<dbReference type="KEGG" id="hhk:HH1059_00650"/>
<name>A0A0X8X6Y7_HALHR</name>
<dbReference type="GO" id="GO:0008756">
    <property type="term" value="F:o-succinylbenzoate-CoA ligase activity"/>
    <property type="evidence" value="ECO:0007669"/>
    <property type="project" value="InterPro"/>
</dbReference>
<dbReference type="InterPro" id="IPR045851">
    <property type="entry name" value="AMP-bd_C_sf"/>
</dbReference>
<dbReference type="InterPro" id="IPR025110">
    <property type="entry name" value="AMP-bd_C"/>
</dbReference>
<dbReference type="NCBIfam" id="TIGR01923">
    <property type="entry name" value="menE"/>
    <property type="match status" value="1"/>
</dbReference>
<dbReference type="GO" id="GO:0009234">
    <property type="term" value="P:menaquinone biosynthetic process"/>
    <property type="evidence" value="ECO:0007669"/>
    <property type="project" value="UniProtKB-KW"/>
</dbReference>
<dbReference type="PANTHER" id="PTHR43767:SF1">
    <property type="entry name" value="NONRIBOSOMAL PEPTIDE SYNTHASE PES1 (EUROFUNG)-RELATED"/>
    <property type="match status" value="1"/>
</dbReference>
<dbReference type="GO" id="GO:0005524">
    <property type="term" value="F:ATP binding"/>
    <property type="evidence" value="ECO:0007669"/>
    <property type="project" value="UniProtKB-KW"/>
</dbReference>
<feature type="domain" description="AMP-dependent synthetase/ligase" evidence="5">
    <location>
        <begin position="12"/>
        <end position="329"/>
    </location>
</feature>
<reference evidence="7" key="1">
    <citation type="submission" date="2016-02" db="EMBL/GenBank/DDBJ databases">
        <title>Halorhodospira halochloris DSM-1059 complete genome, version 2.</title>
        <authorList>
            <person name="Tsukatani Y."/>
        </authorList>
    </citation>
    <scope>NUCLEOTIDE SEQUENCE</scope>
    <source>
        <strain evidence="7">DSM 1059</strain>
    </source>
</reference>
<evidence type="ECO:0000256" key="3">
    <source>
        <dbReference type="ARBA" id="ARBA00022741"/>
    </source>
</evidence>
<keyword evidence="3" id="KW-0547">Nucleotide-binding</keyword>
<keyword evidence="2 7" id="KW-0436">Ligase</keyword>
<evidence type="ECO:0000256" key="2">
    <source>
        <dbReference type="ARBA" id="ARBA00022598"/>
    </source>
</evidence>
<evidence type="ECO:0000259" key="5">
    <source>
        <dbReference type="Pfam" id="PF00501"/>
    </source>
</evidence>
<organism evidence="7 8">
    <name type="scientific">Halorhodospira halochloris</name>
    <name type="common">Ectothiorhodospira halochloris</name>
    <dbReference type="NCBI Taxonomy" id="1052"/>
    <lineage>
        <taxon>Bacteria</taxon>
        <taxon>Pseudomonadati</taxon>
        <taxon>Pseudomonadota</taxon>
        <taxon>Gammaproteobacteria</taxon>
        <taxon>Chromatiales</taxon>
        <taxon>Ectothiorhodospiraceae</taxon>
        <taxon>Halorhodospira</taxon>
    </lineage>
</organism>
<dbReference type="SUPFAM" id="SSF56801">
    <property type="entry name" value="Acetyl-CoA synthetase-like"/>
    <property type="match status" value="1"/>
</dbReference>
<gene>
    <name evidence="7" type="primary">menE</name>
    <name evidence="7" type="ORF">HH1059_00650</name>
</gene>
<evidence type="ECO:0000313" key="7">
    <source>
        <dbReference type="EMBL" id="BAU56735.1"/>
    </source>
</evidence>
<evidence type="ECO:0000313" key="8">
    <source>
        <dbReference type="Proteomes" id="UP000218890"/>
    </source>
</evidence>
<dbReference type="CDD" id="cd17630">
    <property type="entry name" value="OSB_MenE-like"/>
    <property type="match status" value="1"/>
</dbReference>
<keyword evidence="8" id="KW-1185">Reference proteome</keyword>
<protein>
    <submittedName>
        <fullName evidence="7">O-succinylbenzoic acid--CoA ligase</fullName>
    </submittedName>
</protein>
<dbReference type="InterPro" id="IPR010192">
    <property type="entry name" value="MenE"/>
</dbReference>
<dbReference type="Pfam" id="PF00501">
    <property type="entry name" value="AMP-binding"/>
    <property type="match status" value="1"/>
</dbReference>
<dbReference type="InterPro" id="IPR050237">
    <property type="entry name" value="ATP-dep_AMP-bd_enzyme"/>
</dbReference>
<accession>A0A0X8X6Y7</accession>
<evidence type="ECO:0000256" key="1">
    <source>
        <dbReference type="ARBA" id="ARBA00022428"/>
    </source>
</evidence>
<evidence type="ECO:0000259" key="6">
    <source>
        <dbReference type="Pfam" id="PF13193"/>
    </source>
</evidence>
<dbReference type="AlphaFoldDB" id="A0A0X8X6Y7"/>
<dbReference type="Gene3D" id="3.40.50.12780">
    <property type="entry name" value="N-terminal domain of ligase-like"/>
    <property type="match status" value="1"/>
</dbReference>
<dbReference type="Gene3D" id="3.30.300.30">
    <property type="match status" value="1"/>
</dbReference>
<dbReference type="InterPro" id="IPR000873">
    <property type="entry name" value="AMP-dep_synth/lig_dom"/>
</dbReference>
<dbReference type="Pfam" id="PF13193">
    <property type="entry name" value="AMP-binding_C"/>
    <property type="match status" value="1"/>
</dbReference>
<dbReference type="Proteomes" id="UP000218890">
    <property type="component" value="Chromosome"/>
</dbReference>
<proteinExistence type="predicted"/>
<dbReference type="OrthoDB" id="9803968at2"/>
<keyword evidence="4" id="KW-0067">ATP-binding</keyword>